<evidence type="ECO:0000256" key="1">
    <source>
        <dbReference type="SAM" id="SignalP"/>
    </source>
</evidence>
<name>A0A9W6G5C2_9ACTN</name>
<gene>
    <name evidence="2" type="ORF">GALLR39Z86_04730</name>
</gene>
<dbReference type="Proteomes" id="UP001144313">
    <property type="component" value="Unassembled WGS sequence"/>
</dbReference>
<dbReference type="RefSeq" id="WP_270117189.1">
    <property type="nucleotide sequence ID" value="NZ_BAAAOL010000009.1"/>
</dbReference>
<reference evidence="2" key="1">
    <citation type="submission" date="2022-12" db="EMBL/GenBank/DDBJ databases">
        <title>Reference genome sequencing for broad-spectrum identification of bacterial and archaeal isolates by mass spectrometry.</title>
        <authorList>
            <person name="Sekiguchi Y."/>
            <person name="Tourlousse D.M."/>
        </authorList>
    </citation>
    <scope>NUCLEOTIDE SEQUENCE</scope>
    <source>
        <strain evidence="2">LLR39Z86</strain>
    </source>
</reference>
<feature type="chain" id="PRO_5040779296" evidence="1">
    <location>
        <begin position="30"/>
        <end position="154"/>
    </location>
</feature>
<sequence length="154" mass="16360">MRRRAFGAASAAAVAGVVGGIAVASSASADNNFPAAPAGSADVHATDTPVVSVMGLGGATYHLVEPASFRISEFSSVGDLEWFQWGPDVAIATGHLRGLWIENEESQYDNVTVTLFNVQNGFFTEFWITGPFEQPEYPNDFTHGYFSTHPEGGS</sequence>
<dbReference type="AlphaFoldDB" id="A0A9W6G5C2"/>
<keyword evidence="3" id="KW-1185">Reference proteome</keyword>
<evidence type="ECO:0000313" key="3">
    <source>
        <dbReference type="Proteomes" id="UP001144313"/>
    </source>
</evidence>
<keyword evidence="1" id="KW-0732">Signal</keyword>
<evidence type="ECO:0000313" key="2">
    <source>
        <dbReference type="EMBL" id="GLI40623.1"/>
    </source>
</evidence>
<feature type="signal peptide" evidence="1">
    <location>
        <begin position="1"/>
        <end position="29"/>
    </location>
</feature>
<proteinExistence type="predicted"/>
<accession>A0A9W6G5C2</accession>
<protein>
    <submittedName>
        <fullName evidence="2">Uncharacterized protein</fullName>
    </submittedName>
</protein>
<organism evidence="2 3">
    <name type="scientific">Glycomyces algeriensis</name>
    <dbReference type="NCBI Taxonomy" id="256037"/>
    <lineage>
        <taxon>Bacteria</taxon>
        <taxon>Bacillati</taxon>
        <taxon>Actinomycetota</taxon>
        <taxon>Actinomycetes</taxon>
        <taxon>Glycomycetales</taxon>
        <taxon>Glycomycetaceae</taxon>
        <taxon>Glycomyces</taxon>
    </lineage>
</organism>
<dbReference type="EMBL" id="BSDT01000001">
    <property type="protein sequence ID" value="GLI40623.1"/>
    <property type="molecule type" value="Genomic_DNA"/>
</dbReference>
<comment type="caution">
    <text evidence="2">The sequence shown here is derived from an EMBL/GenBank/DDBJ whole genome shotgun (WGS) entry which is preliminary data.</text>
</comment>